<comment type="pathway">
    <text evidence="1 9">Pyrimidine metabolism; CTP biosynthesis via de novo pathway; CTP from UDP: step 2/2.</text>
</comment>
<reference evidence="13" key="1">
    <citation type="submission" date="2022-11" db="UniProtKB">
        <authorList>
            <consortium name="WormBaseParasite"/>
        </authorList>
    </citation>
    <scope>IDENTIFICATION</scope>
</reference>
<keyword evidence="3 9" id="KW-0436">Ligase</keyword>
<dbReference type="SUPFAM" id="SSF52540">
    <property type="entry name" value="P-loop containing nucleoside triphosphate hydrolases"/>
    <property type="match status" value="1"/>
</dbReference>
<dbReference type="FunFam" id="3.40.50.300:FF:000207">
    <property type="entry name" value="CTP synthase"/>
    <property type="match status" value="1"/>
</dbReference>
<sequence length="702" mass="78030">MRQACLASSLLDPDLAEHLRAQLRACSPSVLVEQRSESTNSRAMKYILVTGGVISGVGKGVIASSLGLILKSKGIRVTAIKIDPYINIDAGTFSPYEHGEVYVLNDGAEVDLDLGNYERFMNVQLLQDNNITTGKIYASVIGEERQGVFLGKTVQVIPHITGAIQKWITRVASMPVDGTNLSPEVCIIELGGTVGDIEVMPFVEALSHFSVNVLKGRDFMNVHVSYLLEPKSTGEQKTKPTQASVRELRHLGLSPDLIVCRSDNVIREVALKKISQFCHIPVKHVIGVHDVPSIYEVPLLLNTPDVWDFIAEKFQLSKCHSPADLTNLQELLLRTRTATDSVRIVMVRKYVKIKDAYTSVIEALKHAALQCNKKLDLQRPRNQKLSALGAEAEQVTLASLLMTPPEFGKLNLSLELTRSSSRGASDAPNISHSVSESFIDSSHVVPPNHDKAGEIYQNGITEICENGVSHEAEIRKYEMIEKEADYTMEDHLEALNILASADGVLVPGGFGYRGIEGKIAVCKFCRENNIPFLGICLGMQCAVIEFARSILGLPAANSTEFDKNTDHPVVIEMPEHNPGQMGGTMRLGLRKTYFKHGPSRIRSLYEGQIKKDETGREFVEERHRHRYEVNPDYVSKLEENGLHFVSTDVECKRMEIIELRDHKYFVGVQYHPEYISRPLKPSPPYLGLLQAAICQRKLKNCV</sequence>
<feature type="domain" description="CTP synthase N-terminal" evidence="11">
    <location>
        <begin position="45"/>
        <end position="316"/>
    </location>
</feature>
<dbReference type="PANTHER" id="PTHR11550">
    <property type="entry name" value="CTP SYNTHASE"/>
    <property type="match status" value="1"/>
</dbReference>
<dbReference type="Gene3D" id="3.40.50.880">
    <property type="match status" value="2"/>
</dbReference>
<dbReference type="GO" id="GO:0042802">
    <property type="term" value="F:identical protein binding"/>
    <property type="evidence" value="ECO:0007669"/>
    <property type="project" value="TreeGrafter"/>
</dbReference>
<dbReference type="SUPFAM" id="SSF52317">
    <property type="entry name" value="Class I glutamine amidotransferase-like"/>
    <property type="match status" value="1"/>
</dbReference>
<dbReference type="WBParaSite" id="nRc.2.0.1.t35994-RA">
    <property type="protein sequence ID" value="nRc.2.0.1.t35994-RA"/>
    <property type="gene ID" value="nRc.2.0.1.g35994"/>
</dbReference>
<dbReference type="GO" id="GO:0005524">
    <property type="term" value="F:ATP binding"/>
    <property type="evidence" value="ECO:0007669"/>
    <property type="project" value="UniProtKB-KW"/>
</dbReference>
<dbReference type="CDD" id="cd03113">
    <property type="entry name" value="CTPS_N"/>
    <property type="match status" value="1"/>
</dbReference>
<evidence type="ECO:0000259" key="10">
    <source>
        <dbReference type="Pfam" id="PF00117"/>
    </source>
</evidence>
<comment type="function">
    <text evidence="9">Catalyzes the ATP-dependent amination of UTP to CTP with either L-glutamine or ammonia as the source of nitrogen.</text>
</comment>
<dbReference type="NCBIfam" id="NF003792">
    <property type="entry name" value="PRK05380.1"/>
    <property type="match status" value="1"/>
</dbReference>
<dbReference type="InterPro" id="IPR027417">
    <property type="entry name" value="P-loop_NTPase"/>
</dbReference>
<dbReference type="CDD" id="cd01746">
    <property type="entry name" value="GATase1_CTP_Synthase"/>
    <property type="match status" value="1"/>
</dbReference>
<dbReference type="InterPro" id="IPR029062">
    <property type="entry name" value="Class_I_gatase-like"/>
</dbReference>
<evidence type="ECO:0000313" key="13">
    <source>
        <dbReference type="WBParaSite" id="nRc.2.0.1.t35994-RA"/>
    </source>
</evidence>
<dbReference type="Gene3D" id="3.40.50.300">
    <property type="entry name" value="P-loop containing nucleotide triphosphate hydrolases"/>
    <property type="match status" value="1"/>
</dbReference>
<comment type="similarity">
    <text evidence="2 9">Belongs to the CTP synthase family.</text>
</comment>
<keyword evidence="4 9" id="KW-0547">Nucleotide-binding</keyword>
<evidence type="ECO:0000256" key="1">
    <source>
        <dbReference type="ARBA" id="ARBA00005171"/>
    </source>
</evidence>
<dbReference type="PROSITE" id="PS51273">
    <property type="entry name" value="GATASE_TYPE_1"/>
    <property type="match status" value="1"/>
</dbReference>
<dbReference type="GO" id="GO:0044210">
    <property type="term" value="P:'de novo' CTP biosynthetic process"/>
    <property type="evidence" value="ECO:0007669"/>
    <property type="project" value="UniProtKB-UniRule"/>
</dbReference>
<dbReference type="PANTHER" id="PTHR11550:SF0">
    <property type="entry name" value="CTP SYNTHASE-RELATED"/>
    <property type="match status" value="1"/>
</dbReference>
<dbReference type="GO" id="GO:0019856">
    <property type="term" value="P:pyrimidine nucleobase biosynthetic process"/>
    <property type="evidence" value="ECO:0007669"/>
    <property type="project" value="TreeGrafter"/>
</dbReference>
<evidence type="ECO:0000256" key="3">
    <source>
        <dbReference type="ARBA" id="ARBA00022598"/>
    </source>
</evidence>
<dbReference type="GO" id="GO:0005737">
    <property type="term" value="C:cytoplasm"/>
    <property type="evidence" value="ECO:0007669"/>
    <property type="project" value="TreeGrafter"/>
</dbReference>
<dbReference type="Pfam" id="PF06418">
    <property type="entry name" value="CTP_synth_N"/>
    <property type="match status" value="1"/>
</dbReference>
<comment type="catalytic activity">
    <reaction evidence="8 9">
        <text>UTP + L-glutamine + ATP + H2O = CTP + L-glutamate + ADP + phosphate + 2 H(+)</text>
        <dbReference type="Rhea" id="RHEA:26426"/>
        <dbReference type="ChEBI" id="CHEBI:15377"/>
        <dbReference type="ChEBI" id="CHEBI:15378"/>
        <dbReference type="ChEBI" id="CHEBI:29985"/>
        <dbReference type="ChEBI" id="CHEBI:30616"/>
        <dbReference type="ChEBI" id="CHEBI:37563"/>
        <dbReference type="ChEBI" id="CHEBI:43474"/>
        <dbReference type="ChEBI" id="CHEBI:46398"/>
        <dbReference type="ChEBI" id="CHEBI:58359"/>
        <dbReference type="ChEBI" id="CHEBI:456216"/>
        <dbReference type="EC" id="6.3.4.2"/>
    </reaction>
</comment>
<evidence type="ECO:0000256" key="2">
    <source>
        <dbReference type="ARBA" id="ARBA00007533"/>
    </source>
</evidence>
<dbReference type="InterPro" id="IPR004468">
    <property type="entry name" value="CTP_synthase"/>
</dbReference>
<dbReference type="EC" id="6.3.4.2" evidence="9"/>
<accession>A0A915KDI7</accession>
<keyword evidence="12" id="KW-1185">Reference proteome</keyword>
<dbReference type="Pfam" id="PF00117">
    <property type="entry name" value="GATase"/>
    <property type="match status" value="1"/>
</dbReference>
<dbReference type="Proteomes" id="UP000887565">
    <property type="component" value="Unplaced"/>
</dbReference>
<dbReference type="GO" id="GO:0097268">
    <property type="term" value="C:cytoophidium"/>
    <property type="evidence" value="ECO:0007669"/>
    <property type="project" value="TreeGrafter"/>
</dbReference>
<proteinExistence type="inferred from homology"/>
<organism evidence="12 13">
    <name type="scientific">Romanomermis culicivorax</name>
    <name type="common">Nematode worm</name>
    <dbReference type="NCBI Taxonomy" id="13658"/>
    <lineage>
        <taxon>Eukaryota</taxon>
        <taxon>Metazoa</taxon>
        <taxon>Ecdysozoa</taxon>
        <taxon>Nematoda</taxon>
        <taxon>Enoplea</taxon>
        <taxon>Dorylaimia</taxon>
        <taxon>Mermithida</taxon>
        <taxon>Mermithoidea</taxon>
        <taxon>Mermithidae</taxon>
        <taxon>Romanomermis</taxon>
    </lineage>
</organism>
<keyword evidence="7 9" id="KW-0665">Pyrimidine biosynthesis</keyword>
<evidence type="ECO:0000259" key="11">
    <source>
        <dbReference type="Pfam" id="PF06418"/>
    </source>
</evidence>
<dbReference type="AlphaFoldDB" id="A0A915KDI7"/>
<dbReference type="GO" id="GO:0003883">
    <property type="term" value="F:CTP synthase activity"/>
    <property type="evidence" value="ECO:0007669"/>
    <property type="project" value="UniProtKB-UniRule"/>
</dbReference>
<keyword evidence="6 9" id="KW-0315">Glutamine amidotransferase</keyword>
<evidence type="ECO:0000313" key="12">
    <source>
        <dbReference type="Proteomes" id="UP000887565"/>
    </source>
</evidence>
<evidence type="ECO:0000256" key="8">
    <source>
        <dbReference type="ARBA" id="ARBA00047781"/>
    </source>
</evidence>
<evidence type="ECO:0000256" key="9">
    <source>
        <dbReference type="RuleBase" id="RU810713"/>
    </source>
</evidence>
<dbReference type="InterPro" id="IPR017456">
    <property type="entry name" value="CTP_synthase_N"/>
</dbReference>
<dbReference type="InterPro" id="IPR033828">
    <property type="entry name" value="GATase1_CTP_Synthase"/>
</dbReference>
<evidence type="ECO:0000256" key="6">
    <source>
        <dbReference type="ARBA" id="ARBA00022962"/>
    </source>
</evidence>
<evidence type="ECO:0000256" key="7">
    <source>
        <dbReference type="ARBA" id="ARBA00022975"/>
    </source>
</evidence>
<protein>
    <recommendedName>
        <fullName evidence="9">CTP synthase</fullName>
        <ecNumber evidence="9">6.3.4.2</ecNumber>
    </recommendedName>
    <alternativeName>
        <fullName evidence="9">UTP--ammonia ligase</fullName>
    </alternativeName>
</protein>
<dbReference type="InterPro" id="IPR017926">
    <property type="entry name" value="GATASE"/>
</dbReference>
<dbReference type="OMA" id="HAAMYCH"/>
<evidence type="ECO:0000256" key="4">
    <source>
        <dbReference type="ARBA" id="ARBA00022741"/>
    </source>
</evidence>
<feature type="domain" description="Glutamine amidotransferase" evidence="10">
    <location>
        <begin position="486"/>
        <end position="688"/>
    </location>
</feature>
<evidence type="ECO:0000256" key="5">
    <source>
        <dbReference type="ARBA" id="ARBA00022840"/>
    </source>
</evidence>
<keyword evidence="5 9" id="KW-0067">ATP-binding</keyword>
<name>A0A915KDI7_ROMCU</name>